<protein>
    <submittedName>
        <fullName evidence="2">Uncharacterized protein</fullName>
    </submittedName>
</protein>
<reference evidence="2" key="2">
    <citation type="submission" date="2021-04" db="EMBL/GenBank/DDBJ databases">
        <authorList>
            <person name="Gilroy R."/>
        </authorList>
    </citation>
    <scope>NUCLEOTIDE SEQUENCE</scope>
    <source>
        <strain evidence="2">ChiHjej12B11-9795</strain>
    </source>
</reference>
<dbReference type="Proteomes" id="UP000823862">
    <property type="component" value="Unassembled WGS sequence"/>
</dbReference>
<sequence>MTTEDSLQKRIGKENAFRVPDGYFESFTSKVMNSLPEKEKIEEPRKPTAWEKVRPLLYMAAMFVGAMLIIRVASSHYTPGADVAADEEIEQEVEYIDMAMENSMMDDYSLYVYLSADDGE</sequence>
<proteinExistence type="predicted"/>
<comment type="caution">
    <text evidence="2">The sequence shown here is derived from an EMBL/GenBank/DDBJ whole genome shotgun (WGS) entry which is preliminary data.</text>
</comment>
<gene>
    <name evidence="2" type="ORF">H9950_04490</name>
</gene>
<dbReference type="EMBL" id="DWZI01000027">
    <property type="protein sequence ID" value="HJA85444.1"/>
    <property type="molecule type" value="Genomic_DNA"/>
</dbReference>
<evidence type="ECO:0000256" key="1">
    <source>
        <dbReference type="SAM" id="Phobius"/>
    </source>
</evidence>
<accession>A0A9D2KVQ8</accession>
<evidence type="ECO:0000313" key="2">
    <source>
        <dbReference type="EMBL" id="HJA85444.1"/>
    </source>
</evidence>
<name>A0A9D2KVQ8_9BACE</name>
<organism evidence="2 3">
    <name type="scientific">Candidatus Bacteroides avicola</name>
    <dbReference type="NCBI Taxonomy" id="2838468"/>
    <lineage>
        <taxon>Bacteria</taxon>
        <taxon>Pseudomonadati</taxon>
        <taxon>Bacteroidota</taxon>
        <taxon>Bacteroidia</taxon>
        <taxon>Bacteroidales</taxon>
        <taxon>Bacteroidaceae</taxon>
        <taxon>Bacteroides</taxon>
    </lineage>
</organism>
<keyword evidence="1" id="KW-0472">Membrane</keyword>
<reference evidence="2" key="1">
    <citation type="journal article" date="2021" name="PeerJ">
        <title>Extensive microbial diversity within the chicken gut microbiome revealed by metagenomics and culture.</title>
        <authorList>
            <person name="Gilroy R."/>
            <person name="Ravi A."/>
            <person name="Getino M."/>
            <person name="Pursley I."/>
            <person name="Horton D.L."/>
            <person name="Alikhan N.F."/>
            <person name="Baker D."/>
            <person name="Gharbi K."/>
            <person name="Hall N."/>
            <person name="Watson M."/>
            <person name="Adriaenssens E.M."/>
            <person name="Foster-Nyarko E."/>
            <person name="Jarju S."/>
            <person name="Secka A."/>
            <person name="Antonio M."/>
            <person name="Oren A."/>
            <person name="Chaudhuri R.R."/>
            <person name="La Ragione R."/>
            <person name="Hildebrand F."/>
            <person name="Pallen M.J."/>
        </authorList>
    </citation>
    <scope>NUCLEOTIDE SEQUENCE</scope>
    <source>
        <strain evidence="2">ChiHjej12B11-9795</strain>
    </source>
</reference>
<keyword evidence="1" id="KW-0812">Transmembrane</keyword>
<dbReference type="AlphaFoldDB" id="A0A9D2KVQ8"/>
<evidence type="ECO:0000313" key="3">
    <source>
        <dbReference type="Proteomes" id="UP000823862"/>
    </source>
</evidence>
<keyword evidence="1" id="KW-1133">Transmembrane helix</keyword>
<feature type="transmembrane region" description="Helical" evidence="1">
    <location>
        <begin position="55"/>
        <end position="73"/>
    </location>
</feature>